<protein>
    <recommendedName>
        <fullName evidence="1">GmrSD restriction endonucleases N-terminal domain-containing protein</fullName>
    </recommendedName>
</protein>
<name>D7CIM3_SYNLT</name>
<feature type="domain" description="GmrSD restriction endonucleases N-terminal" evidence="1">
    <location>
        <begin position="13"/>
        <end position="217"/>
    </location>
</feature>
<dbReference type="PANTHER" id="PTHR37292:SF2">
    <property type="entry name" value="DUF262 DOMAIN-CONTAINING PROTEIN"/>
    <property type="match status" value="1"/>
</dbReference>
<dbReference type="Proteomes" id="UP000000378">
    <property type="component" value="Chromosome"/>
</dbReference>
<organism evidence="2 3">
    <name type="scientific">Syntrophothermus lipocalidus (strain DSM 12680 / TGB-C1)</name>
    <dbReference type="NCBI Taxonomy" id="643648"/>
    <lineage>
        <taxon>Bacteria</taxon>
        <taxon>Bacillati</taxon>
        <taxon>Bacillota</taxon>
        <taxon>Clostridia</taxon>
        <taxon>Eubacteriales</taxon>
        <taxon>Syntrophomonadaceae</taxon>
        <taxon>Syntrophothermus</taxon>
    </lineage>
</organism>
<keyword evidence="3" id="KW-1185">Reference proteome</keyword>
<evidence type="ECO:0000313" key="3">
    <source>
        <dbReference type="Proteomes" id="UP000000378"/>
    </source>
</evidence>
<dbReference type="STRING" id="643648.Slip_0088"/>
<accession>D7CIM3</accession>
<dbReference type="PANTHER" id="PTHR37292">
    <property type="entry name" value="VNG6097C"/>
    <property type="match status" value="1"/>
</dbReference>
<evidence type="ECO:0000259" key="1">
    <source>
        <dbReference type="Pfam" id="PF03235"/>
    </source>
</evidence>
<dbReference type="OrthoDB" id="9798761at2"/>
<reference evidence="3" key="1">
    <citation type="journal article" date="2010" name="Stand. Genomic Sci.">
        <title>Complete genome sequence of Syntrophothermus lipocalidus type strain (TGB-C1T).</title>
        <authorList>
            <consortium name="US DOE Joint Genome Institute (JGI-PGF)"/>
            <person name="Djao O."/>
            <person name="Zhang X."/>
            <person name="Lucas S."/>
            <person name="Lapidus A."/>
            <person name="Glavina Del Rio T."/>
            <person name="Nolan M."/>
            <person name="Tice H."/>
            <person name="Cheng J."/>
            <person name="Han C."/>
            <person name="Tapia R."/>
            <person name="Goodwin L."/>
            <person name="Pitluck S."/>
            <person name="Liolios K."/>
            <person name="Ivanova N."/>
            <person name="Mavromatis K."/>
            <person name="Mikhailova N."/>
            <person name="Ovchinnikova G."/>
            <person name="Pati A."/>
            <person name="Brambilla E."/>
            <person name="Chen A."/>
            <person name="Palaniappan K."/>
            <person name="Land M."/>
            <person name="Hauser L."/>
            <person name="Chang Y."/>
            <person name="Jeffries C."/>
            <person name="Rohde M."/>
            <person name="Sikorski J."/>
            <person name="Spring S."/>
            <person name="Goker M."/>
            <person name="Detter J."/>
            <person name="Woyke T."/>
            <person name="Bristow J."/>
            <person name="Eisen J."/>
            <person name="Markowitz V."/>
            <person name="Hugenholtz P."/>
            <person name="Kyrpides N."/>
            <person name="Klenk H."/>
        </authorList>
    </citation>
    <scope>NUCLEOTIDE SEQUENCE [LARGE SCALE GENOMIC DNA]</scope>
    <source>
        <strain evidence="3">DSM 12680 / TGB-C1</strain>
    </source>
</reference>
<dbReference type="Pfam" id="PF03235">
    <property type="entry name" value="GmrSD_N"/>
    <property type="match status" value="1"/>
</dbReference>
<dbReference type="KEGG" id="slp:Slip_0088"/>
<dbReference type="eggNOG" id="COG1479">
    <property type="taxonomic scope" value="Bacteria"/>
</dbReference>
<dbReference type="HOGENOM" id="CLU_021082_1_0_9"/>
<dbReference type="RefSeq" id="WP_013174292.1">
    <property type="nucleotide sequence ID" value="NC_014220.1"/>
</dbReference>
<proteinExistence type="predicted"/>
<gene>
    <name evidence="2" type="ordered locus">Slip_0088</name>
</gene>
<reference evidence="2 3" key="2">
    <citation type="journal article" date="2010" name="Stand. Genomic Sci.">
        <title>Complete genome sequence of Syntrophothermus lipocalidus type strain (TGB-C1).</title>
        <authorList>
            <person name="Djao O.D."/>
            <person name="Zhang X."/>
            <person name="Lucas S."/>
            <person name="Lapidus A."/>
            <person name="Del Rio T.G."/>
            <person name="Nolan M."/>
            <person name="Tice H."/>
            <person name="Cheng J.F."/>
            <person name="Han C."/>
            <person name="Tapia R."/>
            <person name="Goodwin L."/>
            <person name="Pitluck S."/>
            <person name="Liolios K."/>
            <person name="Ivanova N."/>
            <person name="Mavromatis K."/>
            <person name="Mikhailova N."/>
            <person name="Ovchinnikova G."/>
            <person name="Pati A."/>
            <person name="Brambilla E."/>
            <person name="Chen A."/>
            <person name="Palaniappan K."/>
            <person name="Land M."/>
            <person name="Hauser L."/>
            <person name="Chang Y.J."/>
            <person name="Jeffries C.D."/>
            <person name="Rohde M."/>
            <person name="Sikorski J."/>
            <person name="Spring S."/>
            <person name="Goker M."/>
            <person name="Detter J.C."/>
            <person name="Woyke T."/>
            <person name="Bristow J."/>
            <person name="Eisen J.A."/>
            <person name="Markowitz V."/>
            <person name="Hugenholtz P."/>
            <person name="Kyrpides N.C."/>
            <person name="Klenk H.P."/>
        </authorList>
    </citation>
    <scope>NUCLEOTIDE SEQUENCE [LARGE SCALE GENOMIC DNA]</scope>
    <source>
        <strain evidence="3">DSM 12680 / TGB-C1</strain>
    </source>
</reference>
<dbReference type="eggNOG" id="COG3472">
    <property type="taxonomic scope" value="Bacteria"/>
</dbReference>
<dbReference type="InterPro" id="IPR004919">
    <property type="entry name" value="GmrSD_N"/>
</dbReference>
<dbReference type="EMBL" id="CP002048">
    <property type="protein sequence ID" value="ADI00888.1"/>
    <property type="molecule type" value="Genomic_DNA"/>
</dbReference>
<sequence length="597" mass="68523">MPTQRYSVTQPHIETLFAWIKSGEIAIPEIQRPFVWVPVKVRNLLDSLYNGYPVGYLIAWRNPDVKLKDGTLSSGKRILIDGQQRVTALMAALLGQEVVNKDYRKVRIRIAFHPAEERFEVLNSAIAKDAAWIPDIAAVFDPHTSIFGLVNTYCDKNPGTDKDEIFRSIERLRGITSNQIGLIELDSDLDIETVTEIFIRVNSEGVPLGQADFAMSKIAVNETYGGSLLRKAIDYFCHLARAPEFYGMVEKDKEFAASEYFTQMVWLRHENDDIYDPSYADMLRVAFTTEFKRGRLEDLVALLSGRNFETKQYEERIVEDSFERLKKGVKSFMKETNFKNFVMIIRSAGFVDASMIGSQNALNFAYILYLTLLDMGMPKADIERYVRRWFVMSILTGRYSGSPETTFDHDIRQIHAQGIASYADNLIRGELSDAFWDVSLPQAMDTSSASSPYFRLFLAAQVKMNDLGFLSRDITVQDLIKVKSDVHHVFPREYLKQQGFTRGQYNQIANYVVTQSEINIAIGKKEPRVYFEQLLKQCQGGPRLYGNITDLDTLRENLRMHCIPDGVEHMTVKDYPDFLTERRRLMAQKIRAYFEAL</sequence>
<dbReference type="AlphaFoldDB" id="D7CIM3"/>
<evidence type="ECO:0000313" key="2">
    <source>
        <dbReference type="EMBL" id="ADI00888.1"/>
    </source>
</evidence>